<evidence type="ECO:0000256" key="1">
    <source>
        <dbReference type="ARBA" id="ARBA00004123"/>
    </source>
</evidence>
<dbReference type="OrthoDB" id="17948at2759"/>
<evidence type="ECO:0000256" key="3">
    <source>
        <dbReference type="ARBA" id="ARBA00022694"/>
    </source>
</evidence>
<evidence type="ECO:0000256" key="4">
    <source>
        <dbReference type="SAM" id="MobiDB-lite"/>
    </source>
</evidence>
<dbReference type="GO" id="GO:0008033">
    <property type="term" value="P:tRNA processing"/>
    <property type="evidence" value="ECO:0007669"/>
    <property type="project" value="UniProtKB-KW"/>
</dbReference>
<feature type="region of interest" description="Disordered" evidence="4">
    <location>
        <begin position="282"/>
        <end position="315"/>
    </location>
</feature>
<dbReference type="eggNOG" id="KOG2363">
    <property type="taxonomic scope" value="Eukaryota"/>
</dbReference>
<dbReference type="CTD" id="10556"/>
<dbReference type="GO" id="GO:0003723">
    <property type="term" value="F:RNA binding"/>
    <property type="evidence" value="ECO:0007669"/>
    <property type="project" value="TreeGrafter"/>
</dbReference>
<evidence type="ECO:0000313" key="5">
    <source>
        <dbReference type="EMBL" id="EDV33448.2"/>
    </source>
</evidence>
<name>B3MUB9_DROAN</name>
<evidence type="ECO:0000313" key="6">
    <source>
        <dbReference type="Proteomes" id="UP000007801"/>
    </source>
</evidence>
<dbReference type="InterPro" id="IPR016195">
    <property type="entry name" value="Pol/histidinol_Pase-like"/>
</dbReference>
<dbReference type="GeneID" id="6507125"/>
<dbReference type="FunCoup" id="B3MUB9">
    <property type="interactions" value="1204"/>
</dbReference>
<proteinExistence type="inferred from homology"/>
<dbReference type="Gene3D" id="3.20.20.140">
    <property type="entry name" value="Metal-dependent hydrolases"/>
    <property type="match status" value="1"/>
</dbReference>
<dbReference type="STRING" id="7217.B3MUB9"/>
<dbReference type="GO" id="GO:0005655">
    <property type="term" value="C:nucleolar ribonuclease P complex"/>
    <property type="evidence" value="ECO:0007669"/>
    <property type="project" value="TreeGrafter"/>
</dbReference>
<dbReference type="SUPFAM" id="SSF89550">
    <property type="entry name" value="PHP domain-like"/>
    <property type="match status" value="1"/>
</dbReference>
<keyword evidence="6" id="KW-1185">Reference proteome</keyword>
<sequence>MLEDHFCASLAALVARGQLKTENKSEMEQTNPFYDFSIIYNKDDKVMRALLNELVELGYKTIAIEQSFDHSKKEPGKRGSEMFPEPHKIEHLRKEFQGKLRILQRLTILYVDVNVSHAMSVSLNLRKFNLIAGQPKTDAALTHCCTTFNGDLVTFDPVAGSRLLVNRKAYQIAVRRGMFFEIKYAPAIADSNNRKDMIKIAQNYCTKGKSKNIIFSSGAVHEFQLRGPYDVANLAFIFGLSEDQGKNAVDRNCRQLFLKAESRRLGKTIMFVRGNGPIVFSDSSEAEDDHEMEDLQTELNETSENNQPNKRLKVH</sequence>
<comment type="subcellular location">
    <subcellularLocation>
        <location evidence="1">Nucleus</location>
    </subcellularLocation>
</comment>
<dbReference type="PANTHER" id="PTHR13031">
    <property type="entry name" value="RIBONUCLEASE P SUBUNIT P30"/>
    <property type="match status" value="1"/>
</dbReference>
<accession>B3MUB9</accession>
<dbReference type="InParanoid" id="B3MUB9"/>
<organism evidence="5 6">
    <name type="scientific">Drosophila ananassae</name>
    <name type="common">Fruit fly</name>
    <dbReference type="NCBI Taxonomy" id="7217"/>
    <lineage>
        <taxon>Eukaryota</taxon>
        <taxon>Metazoa</taxon>
        <taxon>Ecdysozoa</taxon>
        <taxon>Arthropoda</taxon>
        <taxon>Hexapoda</taxon>
        <taxon>Insecta</taxon>
        <taxon>Pterygota</taxon>
        <taxon>Neoptera</taxon>
        <taxon>Endopterygota</taxon>
        <taxon>Diptera</taxon>
        <taxon>Brachycera</taxon>
        <taxon>Muscomorpha</taxon>
        <taxon>Ephydroidea</taxon>
        <taxon>Drosophilidae</taxon>
        <taxon>Drosophila</taxon>
        <taxon>Sophophora</taxon>
    </lineage>
</organism>
<dbReference type="InterPro" id="IPR002738">
    <property type="entry name" value="RNase_P_p30"/>
</dbReference>
<dbReference type="AlphaFoldDB" id="B3MUB9"/>
<gene>
    <name evidence="5" type="primary">Dana\GF24493</name>
    <name evidence="5" type="synonym">dana_GLEANR_921</name>
    <name evidence="5" type="ORF">GF24493</name>
</gene>
<comment type="similarity">
    <text evidence="2">Belongs to the eukaryotic/archaeal RNase P protein component 3 family.</text>
</comment>
<dbReference type="EMBL" id="CH902624">
    <property type="protein sequence ID" value="EDV33448.2"/>
    <property type="molecule type" value="Genomic_DNA"/>
</dbReference>
<dbReference type="PANTHER" id="PTHR13031:SF0">
    <property type="entry name" value="RIBONUCLEASE P PROTEIN SUBUNIT P30"/>
    <property type="match status" value="1"/>
</dbReference>
<dbReference type="HOGENOM" id="CLU_048451_2_0_1"/>
<feature type="compositionally biased region" description="Polar residues" evidence="4">
    <location>
        <begin position="297"/>
        <end position="309"/>
    </location>
</feature>
<dbReference type="SMR" id="B3MUB9"/>
<keyword evidence="3" id="KW-0819">tRNA processing</keyword>
<evidence type="ECO:0000256" key="2">
    <source>
        <dbReference type="ARBA" id="ARBA00007331"/>
    </source>
</evidence>
<dbReference type="KEGG" id="dan:6507125"/>
<protein>
    <submittedName>
        <fullName evidence="5">Uncharacterized protein</fullName>
    </submittedName>
</protein>
<reference evidence="5 6" key="1">
    <citation type="journal article" date="2007" name="Nature">
        <title>Evolution of genes and genomes on the Drosophila phylogeny.</title>
        <authorList>
            <consortium name="Drosophila 12 Genomes Consortium"/>
            <person name="Clark A.G."/>
            <person name="Eisen M.B."/>
            <person name="Smith D.R."/>
            <person name="Bergman C.M."/>
            <person name="Oliver B."/>
            <person name="Markow T.A."/>
            <person name="Kaufman T.C."/>
            <person name="Kellis M."/>
            <person name="Gelbart W."/>
            <person name="Iyer V.N."/>
            <person name="Pollard D.A."/>
            <person name="Sackton T.B."/>
            <person name="Larracuente A.M."/>
            <person name="Singh N.D."/>
            <person name="Abad J.P."/>
            <person name="Abt D.N."/>
            <person name="Adryan B."/>
            <person name="Aguade M."/>
            <person name="Akashi H."/>
            <person name="Anderson W.W."/>
            <person name="Aquadro C.F."/>
            <person name="Ardell D.H."/>
            <person name="Arguello R."/>
            <person name="Artieri C.G."/>
            <person name="Barbash D.A."/>
            <person name="Barker D."/>
            <person name="Barsanti P."/>
            <person name="Batterham P."/>
            <person name="Batzoglou S."/>
            <person name="Begun D."/>
            <person name="Bhutkar A."/>
            <person name="Blanco E."/>
            <person name="Bosak S.A."/>
            <person name="Bradley R.K."/>
            <person name="Brand A.D."/>
            <person name="Brent M.R."/>
            <person name="Brooks A.N."/>
            <person name="Brown R.H."/>
            <person name="Butlin R.K."/>
            <person name="Caggese C."/>
            <person name="Calvi B.R."/>
            <person name="Bernardo de Carvalho A."/>
            <person name="Caspi A."/>
            <person name="Castrezana S."/>
            <person name="Celniker S.E."/>
            <person name="Chang J.L."/>
            <person name="Chapple C."/>
            <person name="Chatterji S."/>
            <person name="Chinwalla A."/>
            <person name="Civetta A."/>
            <person name="Clifton S.W."/>
            <person name="Comeron J.M."/>
            <person name="Costello J.C."/>
            <person name="Coyne J.A."/>
            <person name="Daub J."/>
            <person name="David R.G."/>
            <person name="Delcher A.L."/>
            <person name="Delehaunty K."/>
            <person name="Do C.B."/>
            <person name="Ebling H."/>
            <person name="Edwards K."/>
            <person name="Eickbush T."/>
            <person name="Evans J.D."/>
            <person name="Filipski A."/>
            <person name="Findeiss S."/>
            <person name="Freyhult E."/>
            <person name="Fulton L."/>
            <person name="Fulton R."/>
            <person name="Garcia A.C."/>
            <person name="Gardiner A."/>
            <person name="Garfield D.A."/>
            <person name="Garvin B.E."/>
            <person name="Gibson G."/>
            <person name="Gilbert D."/>
            <person name="Gnerre S."/>
            <person name="Godfrey J."/>
            <person name="Good R."/>
            <person name="Gotea V."/>
            <person name="Gravely B."/>
            <person name="Greenberg A.J."/>
            <person name="Griffiths-Jones S."/>
            <person name="Gross S."/>
            <person name="Guigo R."/>
            <person name="Gustafson E.A."/>
            <person name="Haerty W."/>
            <person name="Hahn M.W."/>
            <person name="Halligan D.L."/>
            <person name="Halpern A.L."/>
            <person name="Halter G.M."/>
            <person name="Han M.V."/>
            <person name="Heger A."/>
            <person name="Hillier L."/>
            <person name="Hinrichs A.S."/>
            <person name="Holmes I."/>
            <person name="Hoskins R.A."/>
            <person name="Hubisz M.J."/>
            <person name="Hultmark D."/>
            <person name="Huntley M.A."/>
            <person name="Jaffe D.B."/>
            <person name="Jagadeeshan S."/>
            <person name="Jeck W.R."/>
            <person name="Johnson J."/>
            <person name="Jones C.D."/>
            <person name="Jordan W.C."/>
            <person name="Karpen G.H."/>
            <person name="Kataoka E."/>
            <person name="Keightley P.D."/>
            <person name="Kheradpour P."/>
            <person name="Kirkness E.F."/>
            <person name="Koerich L.B."/>
            <person name="Kristiansen K."/>
            <person name="Kudrna D."/>
            <person name="Kulathinal R.J."/>
            <person name="Kumar S."/>
            <person name="Kwok R."/>
            <person name="Lander E."/>
            <person name="Langley C.H."/>
            <person name="Lapoint R."/>
            <person name="Lazzaro B.P."/>
            <person name="Lee S.J."/>
            <person name="Levesque L."/>
            <person name="Li R."/>
            <person name="Lin C.F."/>
            <person name="Lin M.F."/>
            <person name="Lindblad-Toh K."/>
            <person name="Llopart A."/>
            <person name="Long M."/>
            <person name="Low L."/>
            <person name="Lozovsky E."/>
            <person name="Lu J."/>
            <person name="Luo M."/>
            <person name="Machado C.A."/>
            <person name="Makalowski W."/>
            <person name="Marzo M."/>
            <person name="Matsuda M."/>
            <person name="Matzkin L."/>
            <person name="McAllister B."/>
            <person name="McBride C.S."/>
            <person name="McKernan B."/>
            <person name="McKernan K."/>
            <person name="Mendez-Lago M."/>
            <person name="Minx P."/>
            <person name="Mollenhauer M.U."/>
            <person name="Montooth K."/>
            <person name="Mount S.M."/>
            <person name="Mu X."/>
            <person name="Myers E."/>
            <person name="Negre B."/>
            <person name="Newfeld S."/>
            <person name="Nielsen R."/>
            <person name="Noor M.A."/>
            <person name="O'Grady P."/>
            <person name="Pachter L."/>
            <person name="Papaceit M."/>
            <person name="Parisi M.J."/>
            <person name="Parisi M."/>
            <person name="Parts L."/>
            <person name="Pedersen J.S."/>
            <person name="Pesole G."/>
            <person name="Phillippy A.M."/>
            <person name="Ponting C.P."/>
            <person name="Pop M."/>
            <person name="Porcelli D."/>
            <person name="Powell J.R."/>
            <person name="Prohaska S."/>
            <person name="Pruitt K."/>
            <person name="Puig M."/>
            <person name="Quesneville H."/>
            <person name="Ram K.R."/>
            <person name="Rand D."/>
            <person name="Rasmussen M.D."/>
            <person name="Reed L.K."/>
            <person name="Reenan R."/>
            <person name="Reily A."/>
            <person name="Remington K.A."/>
            <person name="Rieger T.T."/>
            <person name="Ritchie M.G."/>
            <person name="Robin C."/>
            <person name="Rogers Y.H."/>
            <person name="Rohde C."/>
            <person name="Rozas J."/>
            <person name="Rubenfield M.J."/>
            <person name="Ruiz A."/>
            <person name="Russo S."/>
            <person name="Salzberg S.L."/>
            <person name="Sanchez-Gracia A."/>
            <person name="Saranga D.J."/>
            <person name="Sato H."/>
            <person name="Schaeffer S.W."/>
            <person name="Schatz M.C."/>
            <person name="Schlenke T."/>
            <person name="Schwartz R."/>
            <person name="Segarra C."/>
            <person name="Singh R.S."/>
            <person name="Sirot L."/>
            <person name="Sirota M."/>
            <person name="Sisneros N.B."/>
            <person name="Smith C.D."/>
            <person name="Smith T.F."/>
            <person name="Spieth J."/>
            <person name="Stage D.E."/>
            <person name="Stark A."/>
            <person name="Stephan W."/>
            <person name="Strausberg R.L."/>
            <person name="Strempel S."/>
            <person name="Sturgill D."/>
            <person name="Sutton G."/>
            <person name="Sutton G.G."/>
            <person name="Tao W."/>
            <person name="Teichmann S."/>
            <person name="Tobari Y.N."/>
            <person name="Tomimura Y."/>
            <person name="Tsolas J.M."/>
            <person name="Valente V.L."/>
            <person name="Venter E."/>
            <person name="Venter J.C."/>
            <person name="Vicario S."/>
            <person name="Vieira F.G."/>
            <person name="Vilella A.J."/>
            <person name="Villasante A."/>
            <person name="Walenz B."/>
            <person name="Wang J."/>
            <person name="Wasserman M."/>
            <person name="Watts T."/>
            <person name="Wilson D."/>
            <person name="Wilson R.K."/>
            <person name="Wing R.A."/>
            <person name="Wolfner M.F."/>
            <person name="Wong A."/>
            <person name="Wong G.K."/>
            <person name="Wu C.I."/>
            <person name="Wu G."/>
            <person name="Yamamoto D."/>
            <person name="Yang H.P."/>
            <person name="Yang S.P."/>
            <person name="Yorke J.A."/>
            <person name="Yoshida K."/>
            <person name="Zdobnov E."/>
            <person name="Zhang P."/>
            <person name="Zhang Y."/>
            <person name="Zimin A.V."/>
            <person name="Baldwin J."/>
            <person name="Abdouelleil A."/>
            <person name="Abdulkadir J."/>
            <person name="Abebe A."/>
            <person name="Abera B."/>
            <person name="Abreu J."/>
            <person name="Acer S.C."/>
            <person name="Aftuck L."/>
            <person name="Alexander A."/>
            <person name="An P."/>
            <person name="Anderson E."/>
            <person name="Anderson S."/>
            <person name="Arachi H."/>
            <person name="Azer M."/>
            <person name="Bachantsang P."/>
            <person name="Barry A."/>
            <person name="Bayul T."/>
            <person name="Berlin A."/>
            <person name="Bessette D."/>
            <person name="Bloom T."/>
            <person name="Blye J."/>
            <person name="Boguslavskiy L."/>
            <person name="Bonnet C."/>
            <person name="Boukhgalter B."/>
            <person name="Bourzgui I."/>
            <person name="Brown A."/>
            <person name="Cahill P."/>
            <person name="Channer S."/>
            <person name="Cheshatsang Y."/>
            <person name="Chuda L."/>
            <person name="Citroen M."/>
            <person name="Collymore A."/>
            <person name="Cooke P."/>
            <person name="Costello M."/>
            <person name="D'Aco K."/>
            <person name="Daza R."/>
            <person name="De Haan G."/>
            <person name="DeGray S."/>
            <person name="DeMaso C."/>
            <person name="Dhargay N."/>
            <person name="Dooley K."/>
            <person name="Dooley E."/>
            <person name="Doricent M."/>
            <person name="Dorje P."/>
            <person name="Dorjee K."/>
            <person name="Dupes A."/>
            <person name="Elong R."/>
            <person name="Falk J."/>
            <person name="Farina A."/>
            <person name="Faro S."/>
            <person name="Ferguson D."/>
            <person name="Fisher S."/>
            <person name="Foley C.D."/>
            <person name="Franke A."/>
            <person name="Friedrich D."/>
            <person name="Gadbois L."/>
            <person name="Gearin G."/>
            <person name="Gearin C.R."/>
            <person name="Giannoukos G."/>
            <person name="Goode T."/>
            <person name="Graham J."/>
            <person name="Grandbois E."/>
            <person name="Grewal S."/>
            <person name="Gyaltsen K."/>
            <person name="Hafez N."/>
            <person name="Hagos B."/>
            <person name="Hall J."/>
            <person name="Henson C."/>
            <person name="Hollinger A."/>
            <person name="Honan T."/>
            <person name="Huard M.D."/>
            <person name="Hughes L."/>
            <person name="Hurhula B."/>
            <person name="Husby M.E."/>
            <person name="Kamat A."/>
            <person name="Kanga B."/>
            <person name="Kashin S."/>
            <person name="Khazanovich D."/>
            <person name="Kisner P."/>
            <person name="Lance K."/>
            <person name="Lara M."/>
            <person name="Lee W."/>
            <person name="Lennon N."/>
            <person name="Letendre F."/>
            <person name="LeVine R."/>
            <person name="Lipovsky A."/>
            <person name="Liu X."/>
            <person name="Liu J."/>
            <person name="Liu S."/>
            <person name="Lokyitsang T."/>
            <person name="Lokyitsang Y."/>
            <person name="Lubonja R."/>
            <person name="Lui A."/>
            <person name="MacDonald P."/>
            <person name="Magnisalis V."/>
            <person name="Maru K."/>
            <person name="Matthews C."/>
            <person name="McCusker W."/>
            <person name="McDonough S."/>
            <person name="Mehta T."/>
            <person name="Meldrim J."/>
            <person name="Meneus L."/>
            <person name="Mihai O."/>
            <person name="Mihalev A."/>
            <person name="Mihova T."/>
            <person name="Mittelman R."/>
            <person name="Mlenga V."/>
            <person name="Montmayeur A."/>
            <person name="Mulrain L."/>
            <person name="Navidi A."/>
            <person name="Naylor J."/>
            <person name="Negash T."/>
            <person name="Nguyen T."/>
            <person name="Nguyen N."/>
            <person name="Nicol R."/>
            <person name="Norbu C."/>
            <person name="Norbu N."/>
            <person name="Novod N."/>
            <person name="O'Neill B."/>
            <person name="Osman S."/>
            <person name="Markiewicz E."/>
            <person name="Oyono O.L."/>
            <person name="Patti C."/>
            <person name="Phunkhang P."/>
            <person name="Pierre F."/>
            <person name="Priest M."/>
            <person name="Raghuraman S."/>
            <person name="Rege F."/>
            <person name="Reyes R."/>
            <person name="Rise C."/>
            <person name="Rogov P."/>
            <person name="Ross K."/>
            <person name="Ryan E."/>
            <person name="Settipalli S."/>
            <person name="Shea T."/>
            <person name="Sherpa N."/>
            <person name="Shi L."/>
            <person name="Shih D."/>
            <person name="Sparrow T."/>
            <person name="Spaulding J."/>
            <person name="Stalker J."/>
            <person name="Stange-Thomann N."/>
            <person name="Stavropoulos S."/>
            <person name="Stone C."/>
            <person name="Strader C."/>
            <person name="Tesfaye S."/>
            <person name="Thomson T."/>
            <person name="Thoulutsang Y."/>
            <person name="Thoulutsang D."/>
            <person name="Topham K."/>
            <person name="Topping I."/>
            <person name="Tsamla T."/>
            <person name="Vassiliev H."/>
            <person name="Vo A."/>
            <person name="Wangchuk T."/>
            <person name="Wangdi T."/>
            <person name="Weiand M."/>
            <person name="Wilkinson J."/>
            <person name="Wilson A."/>
            <person name="Yadav S."/>
            <person name="Young G."/>
            <person name="Yu Q."/>
            <person name="Zembek L."/>
            <person name="Zhong D."/>
            <person name="Zimmer A."/>
            <person name="Zwirko Z."/>
            <person name="Jaffe D.B."/>
            <person name="Alvarez P."/>
            <person name="Brockman W."/>
            <person name="Butler J."/>
            <person name="Chin C."/>
            <person name="Gnerre S."/>
            <person name="Grabherr M."/>
            <person name="Kleber M."/>
            <person name="Mauceli E."/>
            <person name="MacCallum I."/>
        </authorList>
    </citation>
    <scope>NUCLEOTIDE SEQUENCE [LARGE SCALE GENOMIC DNA]</scope>
    <source>
        <strain evidence="6">Tucson 14024-0371.13</strain>
    </source>
</reference>
<dbReference type="Pfam" id="PF01876">
    <property type="entry name" value="RNase_P_p30"/>
    <property type="match status" value="1"/>
</dbReference>
<dbReference type="Proteomes" id="UP000007801">
    <property type="component" value="Unassembled WGS sequence"/>
</dbReference>
<feature type="compositionally biased region" description="Acidic residues" evidence="4">
    <location>
        <begin position="284"/>
        <end position="296"/>
    </location>
</feature>